<dbReference type="InterPro" id="IPR050090">
    <property type="entry name" value="Tyrosine_recombinase_XerCD"/>
</dbReference>
<evidence type="ECO:0000256" key="4">
    <source>
        <dbReference type="PROSITE-ProRule" id="PRU01248"/>
    </source>
</evidence>
<evidence type="ECO:0000313" key="8">
    <source>
        <dbReference type="Proteomes" id="UP000681341"/>
    </source>
</evidence>
<dbReference type="PROSITE" id="PS51900">
    <property type="entry name" value="CB"/>
    <property type="match status" value="1"/>
</dbReference>
<dbReference type="Gene3D" id="1.10.443.10">
    <property type="entry name" value="Intergrase catalytic core"/>
    <property type="match status" value="1"/>
</dbReference>
<dbReference type="Pfam" id="PF00589">
    <property type="entry name" value="Phage_integrase"/>
    <property type="match status" value="1"/>
</dbReference>
<organism evidence="7 8">
    <name type="scientific">Glycomyces niveus</name>
    <dbReference type="NCBI Taxonomy" id="2820287"/>
    <lineage>
        <taxon>Bacteria</taxon>
        <taxon>Bacillati</taxon>
        <taxon>Actinomycetota</taxon>
        <taxon>Actinomycetes</taxon>
        <taxon>Glycomycetales</taxon>
        <taxon>Glycomycetaceae</taxon>
        <taxon>Glycomyces</taxon>
    </lineage>
</organism>
<dbReference type="Pfam" id="PF14659">
    <property type="entry name" value="Phage_int_SAM_3"/>
    <property type="match status" value="1"/>
</dbReference>
<name>A0ABS3UCP5_9ACTN</name>
<evidence type="ECO:0000313" key="7">
    <source>
        <dbReference type="EMBL" id="MBO3735528.1"/>
    </source>
</evidence>
<dbReference type="CDD" id="cd01189">
    <property type="entry name" value="INT_ICEBs1_C_like"/>
    <property type="match status" value="1"/>
</dbReference>
<keyword evidence="2 4" id="KW-0238">DNA-binding</keyword>
<feature type="domain" description="Core-binding (CB)" evidence="6">
    <location>
        <begin position="66"/>
        <end position="177"/>
    </location>
</feature>
<dbReference type="PANTHER" id="PTHR30349:SF91">
    <property type="entry name" value="INTA PROTEIN"/>
    <property type="match status" value="1"/>
</dbReference>
<dbReference type="InterPro" id="IPR002104">
    <property type="entry name" value="Integrase_catalytic"/>
</dbReference>
<dbReference type="EMBL" id="JAGFNP010000015">
    <property type="protein sequence ID" value="MBO3735528.1"/>
    <property type="molecule type" value="Genomic_DNA"/>
</dbReference>
<dbReference type="PANTHER" id="PTHR30349">
    <property type="entry name" value="PHAGE INTEGRASE-RELATED"/>
    <property type="match status" value="1"/>
</dbReference>
<keyword evidence="1" id="KW-0229">DNA integration</keyword>
<dbReference type="SUPFAM" id="SSF56349">
    <property type="entry name" value="DNA breaking-rejoining enzymes"/>
    <property type="match status" value="1"/>
</dbReference>
<evidence type="ECO:0000259" key="5">
    <source>
        <dbReference type="PROSITE" id="PS51898"/>
    </source>
</evidence>
<gene>
    <name evidence="7" type="ORF">J5V16_22100</name>
</gene>
<keyword evidence="8" id="KW-1185">Reference proteome</keyword>
<proteinExistence type="predicted"/>
<dbReference type="InterPro" id="IPR004107">
    <property type="entry name" value="Integrase_SAM-like_N"/>
</dbReference>
<keyword evidence="3" id="KW-0233">DNA recombination</keyword>
<feature type="domain" description="Tyr recombinase" evidence="5">
    <location>
        <begin position="200"/>
        <end position="400"/>
    </location>
</feature>
<dbReference type="PROSITE" id="PS51898">
    <property type="entry name" value="TYR_RECOMBINASE"/>
    <property type="match status" value="1"/>
</dbReference>
<dbReference type="InterPro" id="IPR013762">
    <property type="entry name" value="Integrase-like_cat_sf"/>
</dbReference>
<evidence type="ECO:0000259" key="6">
    <source>
        <dbReference type="PROSITE" id="PS51900"/>
    </source>
</evidence>
<sequence>MSGKRGNREGSMYPYKDGWAAYVWVTTPSGALKRKYVTSKDRDKCHAKWIELQAKAAKGPVDTDVESVGQYAHYWLEELVKPNLTPGTYDNYARWVRLQIEPGIGSRRLDKLRVRDIQVWLNKVAGTCQCCYQGKDSARAEDKRQCCAIGKCCKQLYTKSSLQGLRRALRAMLGCAVVDEKLDKNLGSLTKITAQRKHKTRRRRWSSEDARKFLVSARVDEDRYYLAFVFILVYGMRRGEALGFSDDEIDLARDRLEVAWQIQRVGTELLRREVKTEDSEDYLPLLGICRAAVELRYRQRDKERQEAGNAWHESGLVITTPLGSVKDPRNFLRDWYYRCDKAGVPRISIRDARRTCASILADLDVHPRIAMRILRHSKITVTMEVYTKVSDEATITALKRLETELG</sequence>
<dbReference type="Gene3D" id="1.10.150.130">
    <property type="match status" value="1"/>
</dbReference>
<dbReference type="InterPro" id="IPR010998">
    <property type="entry name" value="Integrase_recombinase_N"/>
</dbReference>
<reference evidence="7 8" key="1">
    <citation type="submission" date="2021-03" db="EMBL/GenBank/DDBJ databases">
        <title>Glycomyces sp. nov., a novel actinomycete isolated from soil.</title>
        <authorList>
            <person name="Yang X."/>
            <person name="Xu X."/>
        </authorList>
    </citation>
    <scope>NUCLEOTIDE SEQUENCE [LARGE SCALE GENOMIC DNA]</scope>
    <source>
        <strain evidence="7 8">NEAU-S30</strain>
    </source>
</reference>
<dbReference type="RefSeq" id="WP_208499146.1">
    <property type="nucleotide sequence ID" value="NZ_JAGFNP010000015.1"/>
</dbReference>
<protein>
    <submittedName>
        <fullName evidence="7">Site-specific integrase</fullName>
    </submittedName>
</protein>
<evidence type="ECO:0000256" key="3">
    <source>
        <dbReference type="ARBA" id="ARBA00023172"/>
    </source>
</evidence>
<evidence type="ECO:0000256" key="2">
    <source>
        <dbReference type="ARBA" id="ARBA00023125"/>
    </source>
</evidence>
<dbReference type="InterPro" id="IPR011010">
    <property type="entry name" value="DNA_brk_join_enz"/>
</dbReference>
<comment type="caution">
    <text evidence="7">The sequence shown here is derived from an EMBL/GenBank/DDBJ whole genome shotgun (WGS) entry which is preliminary data.</text>
</comment>
<accession>A0ABS3UCP5</accession>
<dbReference type="InterPro" id="IPR044068">
    <property type="entry name" value="CB"/>
</dbReference>
<evidence type="ECO:0000256" key="1">
    <source>
        <dbReference type="ARBA" id="ARBA00022908"/>
    </source>
</evidence>
<dbReference type="Proteomes" id="UP000681341">
    <property type="component" value="Unassembled WGS sequence"/>
</dbReference>